<dbReference type="Gene3D" id="3.90.180.10">
    <property type="entry name" value="Medium-chain alcohol dehydrogenases, catalytic domain"/>
    <property type="match status" value="1"/>
</dbReference>
<dbReference type="HOGENOM" id="CLU_026673_3_1_1"/>
<dbReference type="GO" id="GO:0016491">
    <property type="term" value="F:oxidoreductase activity"/>
    <property type="evidence" value="ECO:0007669"/>
    <property type="project" value="InterPro"/>
</dbReference>
<organism evidence="3">
    <name type="scientific">Grosmannia clavigera (strain kw1407 / UAMH 11150)</name>
    <name type="common">Blue stain fungus</name>
    <name type="synonym">Graphiocladiella clavigera</name>
    <dbReference type="NCBI Taxonomy" id="655863"/>
    <lineage>
        <taxon>Eukaryota</taxon>
        <taxon>Fungi</taxon>
        <taxon>Dikarya</taxon>
        <taxon>Ascomycota</taxon>
        <taxon>Pezizomycotina</taxon>
        <taxon>Sordariomycetes</taxon>
        <taxon>Sordariomycetidae</taxon>
        <taxon>Ophiostomatales</taxon>
        <taxon>Ophiostomataceae</taxon>
        <taxon>Leptographium</taxon>
    </lineage>
</organism>
<dbReference type="InterPro" id="IPR020843">
    <property type="entry name" value="ER"/>
</dbReference>
<dbReference type="Pfam" id="PF00107">
    <property type="entry name" value="ADH_zinc_N"/>
    <property type="match status" value="1"/>
</dbReference>
<evidence type="ECO:0000259" key="1">
    <source>
        <dbReference type="SMART" id="SM00829"/>
    </source>
</evidence>
<protein>
    <submittedName>
        <fullName evidence="2">Alcohol dehydrogenase</fullName>
    </submittedName>
</protein>
<reference evidence="2 3" key="1">
    <citation type="journal article" date="2011" name="Proc. Natl. Acad. Sci. U.S.A.">
        <title>Genome and transcriptome analyses of the mountain pine beetle-fungal symbiont Grosmannia clavigera, a lodgepole pine pathogen.</title>
        <authorList>
            <person name="DiGuistini S."/>
            <person name="Wang Y."/>
            <person name="Liao N.Y."/>
            <person name="Taylor G."/>
            <person name="Tanguay P."/>
            <person name="Feau N."/>
            <person name="Henrissat B."/>
            <person name="Chan S.K."/>
            <person name="Hesse-Orce U."/>
            <person name="Alamouti S.M."/>
            <person name="Tsui C.K.M."/>
            <person name="Docking R.T."/>
            <person name="Levasseur A."/>
            <person name="Haridas S."/>
            <person name="Robertson G."/>
            <person name="Birol I."/>
            <person name="Holt R.A."/>
            <person name="Marra M.A."/>
            <person name="Hamelin R.C."/>
            <person name="Hirst M."/>
            <person name="Jones S.J.M."/>
            <person name="Bohlmann J."/>
            <person name="Breuil C."/>
        </authorList>
    </citation>
    <scope>NUCLEOTIDE SEQUENCE [LARGE SCALE GENOMIC DNA]</scope>
    <source>
        <strain evidence="3">kw1407 / UAMH 11150</strain>
    </source>
</reference>
<feature type="domain" description="Enoyl reductase (ER)" evidence="1">
    <location>
        <begin position="12"/>
        <end position="328"/>
    </location>
</feature>
<dbReference type="AlphaFoldDB" id="F0XTC8"/>
<dbReference type="InterPro" id="IPR013154">
    <property type="entry name" value="ADH-like_N"/>
</dbReference>
<gene>
    <name evidence="2" type="ORF">CMQ_4813</name>
</gene>
<dbReference type="InterPro" id="IPR036291">
    <property type="entry name" value="NAD(P)-bd_dom_sf"/>
</dbReference>
<evidence type="ECO:0000313" key="2">
    <source>
        <dbReference type="EMBL" id="EFW98961.1"/>
    </source>
</evidence>
<dbReference type="RefSeq" id="XP_014168444.1">
    <property type="nucleotide sequence ID" value="XM_014312969.1"/>
</dbReference>
<proteinExistence type="predicted"/>
<dbReference type="PANTHER" id="PTHR43482">
    <property type="entry name" value="PROTEIN AST1-RELATED"/>
    <property type="match status" value="1"/>
</dbReference>
<dbReference type="OrthoDB" id="3509362at2759"/>
<dbReference type="SUPFAM" id="SSF50129">
    <property type="entry name" value="GroES-like"/>
    <property type="match status" value="1"/>
</dbReference>
<dbReference type="EMBL" id="GL630006">
    <property type="protein sequence ID" value="EFW98961.1"/>
    <property type="molecule type" value="Genomic_DNA"/>
</dbReference>
<dbReference type="InParanoid" id="F0XTC8"/>
<dbReference type="SMART" id="SM00829">
    <property type="entry name" value="PKS_ER"/>
    <property type="match status" value="1"/>
</dbReference>
<keyword evidence="3" id="KW-1185">Reference proteome</keyword>
<dbReference type="SUPFAM" id="SSF51735">
    <property type="entry name" value="NAD(P)-binding Rossmann-fold domains"/>
    <property type="match status" value="1"/>
</dbReference>
<dbReference type="Pfam" id="PF08240">
    <property type="entry name" value="ADH_N"/>
    <property type="match status" value="1"/>
</dbReference>
<dbReference type="InterPro" id="IPR013149">
    <property type="entry name" value="ADH-like_C"/>
</dbReference>
<dbReference type="eggNOG" id="KOG1198">
    <property type="taxonomic scope" value="Eukaryota"/>
</dbReference>
<dbReference type="STRING" id="655863.F0XTC8"/>
<dbReference type="PANTHER" id="PTHR43482:SF1">
    <property type="entry name" value="PROTEIN AST1-RELATED"/>
    <property type="match status" value="1"/>
</dbReference>
<evidence type="ECO:0000313" key="3">
    <source>
        <dbReference type="Proteomes" id="UP000007796"/>
    </source>
</evidence>
<dbReference type="Proteomes" id="UP000007796">
    <property type="component" value="Unassembled WGS sequence"/>
</dbReference>
<name>F0XTC8_GROCL</name>
<accession>F0XTC8</accession>
<dbReference type="InterPro" id="IPR011032">
    <property type="entry name" value="GroES-like_sf"/>
</dbReference>
<dbReference type="GeneID" id="25978066"/>
<sequence>MEALQITRHGDSVMPTLSLVTCPVPKVRPGFALVRIRFAGVQPSDRLNARGGFPKTTFPRTPGRDYSGEVVEVDKSSGLDTWVGKHIYGTSNSELGFTVDGTHAEFCLIPESVLVEKPAQLSLSQAAAIGVPYTTALRCLTRARAGPEDTVLVLGASGAVGSAAVKIARVLGCKRVLVASRKRQDSPDVLLPGPDSSVALQEQIQALTQGRGVSVVVDTVGSIALMSEALEQLAVRGRYVWIAAPRDGSSAMLQFDIFQAYRKEAEFIGCNSGIKSNEELKEEMLTISSMFGTKQLKAPGDGDIERVSLKDSVKKGYGARGLKRHVVIKM</sequence>
<dbReference type="InterPro" id="IPR052585">
    <property type="entry name" value="Lipid_raft_assoc_Zn_ADH"/>
</dbReference>